<protein>
    <submittedName>
        <fullName evidence="2">Uncharacterized protein</fullName>
    </submittedName>
</protein>
<sequence length="125" mass="14169">MLEPPPRGQWFMGHSSAALVHRVPNPSLPHQRICFPLNCTRRRRLHAVLQSCSLLQPGSILRHKSRDITCPLRFASSTVFQDGRDEDSAVSLPRAQVQSLGRELRPHKPCGMAKKGKRKKKGWDE</sequence>
<proteinExistence type="predicted"/>
<gene>
    <name evidence="2" type="ORF">MRATA1EN1_LOCUS22308</name>
</gene>
<name>A0ABN8ZK22_RANTA</name>
<dbReference type="EMBL" id="OX459969">
    <property type="protein sequence ID" value="CAI9173346.1"/>
    <property type="molecule type" value="Genomic_DNA"/>
</dbReference>
<accession>A0ABN8ZK22</accession>
<organism evidence="2 3">
    <name type="scientific">Rangifer tarandus platyrhynchus</name>
    <name type="common">Svalbard reindeer</name>
    <dbReference type="NCBI Taxonomy" id="3082113"/>
    <lineage>
        <taxon>Eukaryota</taxon>
        <taxon>Metazoa</taxon>
        <taxon>Chordata</taxon>
        <taxon>Craniata</taxon>
        <taxon>Vertebrata</taxon>
        <taxon>Euteleostomi</taxon>
        <taxon>Mammalia</taxon>
        <taxon>Eutheria</taxon>
        <taxon>Laurasiatheria</taxon>
        <taxon>Artiodactyla</taxon>
        <taxon>Ruminantia</taxon>
        <taxon>Pecora</taxon>
        <taxon>Cervidae</taxon>
        <taxon>Odocoileinae</taxon>
        <taxon>Rangifer</taxon>
    </lineage>
</organism>
<dbReference type="Proteomes" id="UP001176941">
    <property type="component" value="Chromosome 33"/>
</dbReference>
<keyword evidence="3" id="KW-1185">Reference proteome</keyword>
<evidence type="ECO:0000313" key="2">
    <source>
        <dbReference type="EMBL" id="CAI9173346.1"/>
    </source>
</evidence>
<evidence type="ECO:0000256" key="1">
    <source>
        <dbReference type="SAM" id="MobiDB-lite"/>
    </source>
</evidence>
<feature type="compositionally biased region" description="Basic residues" evidence="1">
    <location>
        <begin position="114"/>
        <end position="125"/>
    </location>
</feature>
<evidence type="ECO:0000313" key="3">
    <source>
        <dbReference type="Proteomes" id="UP001176941"/>
    </source>
</evidence>
<feature type="region of interest" description="Disordered" evidence="1">
    <location>
        <begin position="85"/>
        <end position="125"/>
    </location>
</feature>
<reference evidence="2" key="1">
    <citation type="submission" date="2023-04" db="EMBL/GenBank/DDBJ databases">
        <authorList>
            <consortium name="ELIXIR-Norway"/>
        </authorList>
    </citation>
    <scope>NUCLEOTIDE SEQUENCE [LARGE SCALE GENOMIC DNA]</scope>
</reference>